<gene>
    <name evidence="1" type="ORF">NARC_10081</name>
</gene>
<protein>
    <submittedName>
        <fullName evidence="1">Uncharacterized protein</fullName>
    </submittedName>
</protein>
<dbReference type="Proteomes" id="UP000315289">
    <property type="component" value="Unassembled WGS sequence"/>
</dbReference>
<keyword evidence="2" id="KW-1185">Reference proteome</keyword>
<name>A0A557SYJ7_9ARCH</name>
<evidence type="ECO:0000313" key="2">
    <source>
        <dbReference type="Proteomes" id="UP000315289"/>
    </source>
</evidence>
<dbReference type="AlphaFoldDB" id="A0A557SYJ7"/>
<sequence>MAYRWEKDDFFNVTQFPTFNKTILILDFIINSEKSIK</sequence>
<dbReference type="EMBL" id="VOAH01000001">
    <property type="protein sequence ID" value="TVP41675.1"/>
    <property type="molecule type" value="Genomic_DNA"/>
</dbReference>
<accession>A0A557SYJ7</accession>
<organism evidence="1 2">
    <name type="scientific">Candidatus Nitrosocosmicus arcticus</name>
    <dbReference type="NCBI Taxonomy" id="2035267"/>
    <lineage>
        <taxon>Archaea</taxon>
        <taxon>Nitrososphaerota</taxon>
        <taxon>Nitrososphaeria</taxon>
        <taxon>Nitrososphaerales</taxon>
        <taxon>Nitrososphaeraceae</taxon>
        <taxon>Candidatus Nitrosocosmicus</taxon>
    </lineage>
</organism>
<comment type="caution">
    <text evidence="1">The sequence shown here is derived from an EMBL/GenBank/DDBJ whole genome shotgun (WGS) entry which is preliminary data.</text>
</comment>
<reference evidence="1 2" key="1">
    <citation type="journal article" date="2019" name="Front. Microbiol.">
        <title>Ammonia Oxidation by the Arctic Terrestrial Thaumarchaeote Candidatus Nitrosocosmicus arcticus Is Stimulated by Increasing Temperatures.</title>
        <authorList>
            <person name="Alves R.J.E."/>
            <person name="Kerou M."/>
            <person name="Zappe A."/>
            <person name="Bittner R."/>
            <person name="Abby S.S."/>
            <person name="Schmidt H.A."/>
            <person name="Pfeifer K."/>
            <person name="Schleper C."/>
        </authorList>
    </citation>
    <scope>NUCLEOTIDE SEQUENCE [LARGE SCALE GENOMIC DNA]</scope>
    <source>
        <strain evidence="1 2">Kfb</strain>
    </source>
</reference>
<proteinExistence type="predicted"/>
<evidence type="ECO:0000313" key="1">
    <source>
        <dbReference type="EMBL" id="TVP41675.1"/>
    </source>
</evidence>